<keyword evidence="4" id="KW-0349">Heme</keyword>
<dbReference type="InterPro" id="IPR002016">
    <property type="entry name" value="Haem_peroxidase"/>
</dbReference>
<keyword evidence="11" id="KW-1185">Reference proteome</keyword>
<accession>A0A5N5HFC1</accession>
<proteinExistence type="predicted"/>
<evidence type="ECO:0000256" key="5">
    <source>
        <dbReference type="ARBA" id="ARBA00022723"/>
    </source>
</evidence>
<feature type="binding site" evidence="8">
    <location>
        <position position="29"/>
    </location>
    <ligand>
        <name>Ca(2+)</name>
        <dbReference type="ChEBI" id="CHEBI:29108"/>
        <label>2</label>
    </ligand>
</feature>
<evidence type="ECO:0000313" key="11">
    <source>
        <dbReference type="Proteomes" id="UP000327157"/>
    </source>
</evidence>
<evidence type="ECO:0000256" key="2">
    <source>
        <dbReference type="ARBA" id="ARBA00012313"/>
    </source>
</evidence>
<dbReference type="Gene3D" id="1.10.420.10">
    <property type="entry name" value="Peroxidase, domain 2"/>
    <property type="match status" value="2"/>
</dbReference>
<dbReference type="Proteomes" id="UP000327157">
    <property type="component" value="Chromosome 4"/>
</dbReference>
<keyword evidence="7 8" id="KW-0408">Iron</keyword>
<evidence type="ECO:0000256" key="8">
    <source>
        <dbReference type="PIRSR" id="PIRSR600823-3"/>
    </source>
</evidence>
<dbReference type="GO" id="GO:0020037">
    <property type="term" value="F:heme binding"/>
    <property type="evidence" value="ECO:0007669"/>
    <property type="project" value="InterPro"/>
</dbReference>
<dbReference type="PANTHER" id="PTHR31517">
    <property type="match status" value="1"/>
</dbReference>
<protein>
    <recommendedName>
        <fullName evidence="2">peroxidase</fullName>
        <ecNumber evidence="2">1.11.1.7</ecNumber>
    </recommendedName>
</protein>
<comment type="catalytic activity">
    <reaction evidence="1">
        <text>2 a phenolic donor + H2O2 = 2 a phenolic radical donor + 2 H2O</text>
        <dbReference type="Rhea" id="RHEA:56136"/>
        <dbReference type="ChEBI" id="CHEBI:15377"/>
        <dbReference type="ChEBI" id="CHEBI:16240"/>
        <dbReference type="ChEBI" id="CHEBI:139520"/>
        <dbReference type="ChEBI" id="CHEBI:139521"/>
        <dbReference type="EC" id="1.11.1.7"/>
    </reaction>
</comment>
<dbReference type="GO" id="GO:0006979">
    <property type="term" value="P:response to oxidative stress"/>
    <property type="evidence" value="ECO:0007669"/>
    <property type="project" value="InterPro"/>
</dbReference>
<comment type="cofactor">
    <cofactor evidence="8">
        <name>Ca(2+)</name>
        <dbReference type="ChEBI" id="CHEBI:29108"/>
    </cofactor>
    <text evidence="8">Binds 2 calcium ions per subunit.</text>
</comment>
<name>A0A5N5HFC1_9ROSA</name>
<dbReference type="InterPro" id="IPR000823">
    <property type="entry name" value="Peroxidase_pln"/>
</dbReference>
<evidence type="ECO:0000256" key="7">
    <source>
        <dbReference type="ARBA" id="ARBA00023004"/>
    </source>
</evidence>
<evidence type="ECO:0000313" key="10">
    <source>
        <dbReference type="EMBL" id="KAB2621844.1"/>
    </source>
</evidence>
<comment type="cofactor">
    <cofactor evidence="8">
        <name>heme b</name>
        <dbReference type="ChEBI" id="CHEBI:60344"/>
    </cofactor>
    <text evidence="8">Binds 1 heme b (iron(II)-protoporphyrin IX) group per subunit.</text>
</comment>
<dbReference type="EMBL" id="SMOL01000231">
    <property type="protein sequence ID" value="KAB2621844.1"/>
    <property type="molecule type" value="Genomic_DNA"/>
</dbReference>
<organism evidence="10 11">
    <name type="scientific">Pyrus ussuriensis x Pyrus communis</name>
    <dbReference type="NCBI Taxonomy" id="2448454"/>
    <lineage>
        <taxon>Eukaryota</taxon>
        <taxon>Viridiplantae</taxon>
        <taxon>Streptophyta</taxon>
        <taxon>Embryophyta</taxon>
        <taxon>Tracheophyta</taxon>
        <taxon>Spermatophyta</taxon>
        <taxon>Magnoliopsida</taxon>
        <taxon>eudicotyledons</taxon>
        <taxon>Gunneridae</taxon>
        <taxon>Pentapetalae</taxon>
        <taxon>rosids</taxon>
        <taxon>fabids</taxon>
        <taxon>Rosales</taxon>
        <taxon>Rosaceae</taxon>
        <taxon>Amygdaloideae</taxon>
        <taxon>Maleae</taxon>
        <taxon>Pyrus</taxon>
    </lineage>
</organism>
<reference evidence="11" key="2">
    <citation type="submission" date="2019-10" db="EMBL/GenBank/DDBJ databases">
        <title>A de novo genome assembly of a pear dwarfing rootstock.</title>
        <authorList>
            <person name="Wang F."/>
            <person name="Wang J."/>
            <person name="Li S."/>
            <person name="Zhang Y."/>
            <person name="Fang M."/>
            <person name="Ma L."/>
            <person name="Zhao Y."/>
            <person name="Jiang S."/>
        </authorList>
    </citation>
    <scope>NUCLEOTIDE SEQUENCE [LARGE SCALE GENOMIC DNA]</scope>
</reference>
<sequence length="112" mass="12901">MAANKELIVYNSMTRQKEIFRPIEQGAHTFGRAHCVSFYHRVKEDKDLNVSLAENPRTLCPNGMMEMGLLHSDQQLMSGKLTSSYVRAYAKFPDTIHSDFAQAMQKRALWTY</sequence>
<feature type="binding site" description="axial binding residue" evidence="8">
    <location>
        <position position="28"/>
    </location>
    <ligand>
        <name>heme b</name>
        <dbReference type="ChEBI" id="CHEBI:60344"/>
    </ligand>
    <ligandPart>
        <name>Fe</name>
        <dbReference type="ChEBI" id="CHEBI:18248"/>
    </ligandPart>
</feature>
<dbReference type="PANTHER" id="PTHR31517:SF48">
    <property type="entry name" value="PEROXIDASE 16-RELATED"/>
    <property type="match status" value="1"/>
</dbReference>
<dbReference type="PROSITE" id="PS50873">
    <property type="entry name" value="PEROXIDASE_4"/>
    <property type="match status" value="1"/>
</dbReference>
<evidence type="ECO:0000256" key="4">
    <source>
        <dbReference type="ARBA" id="ARBA00022617"/>
    </source>
</evidence>
<evidence type="ECO:0000256" key="1">
    <source>
        <dbReference type="ARBA" id="ARBA00000189"/>
    </source>
</evidence>
<feature type="domain" description="Plant heme peroxidase family profile" evidence="9">
    <location>
        <begin position="1"/>
        <end position="106"/>
    </location>
</feature>
<evidence type="ECO:0000256" key="6">
    <source>
        <dbReference type="ARBA" id="ARBA00023002"/>
    </source>
</evidence>
<evidence type="ECO:0000259" key="9">
    <source>
        <dbReference type="PROSITE" id="PS50873"/>
    </source>
</evidence>
<dbReference type="SUPFAM" id="SSF48113">
    <property type="entry name" value="Heme-dependent peroxidases"/>
    <property type="match status" value="1"/>
</dbReference>
<dbReference type="AlphaFoldDB" id="A0A5N5HFC1"/>
<dbReference type="GO" id="GO:0046872">
    <property type="term" value="F:metal ion binding"/>
    <property type="evidence" value="ECO:0007669"/>
    <property type="project" value="UniProtKB-KW"/>
</dbReference>
<dbReference type="InterPro" id="IPR010255">
    <property type="entry name" value="Haem_peroxidase_sf"/>
</dbReference>
<reference evidence="10 11" key="3">
    <citation type="submission" date="2019-11" db="EMBL/GenBank/DDBJ databases">
        <title>A de novo genome assembly of a pear dwarfing rootstock.</title>
        <authorList>
            <person name="Wang F."/>
            <person name="Wang J."/>
            <person name="Li S."/>
            <person name="Zhang Y."/>
            <person name="Fang M."/>
            <person name="Ma L."/>
            <person name="Zhao Y."/>
            <person name="Jiang S."/>
        </authorList>
    </citation>
    <scope>NUCLEOTIDE SEQUENCE [LARGE SCALE GENOMIC DNA]</scope>
    <source>
        <strain evidence="10">S2</strain>
        <tissue evidence="10">Leaf</tissue>
    </source>
</reference>
<evidence type="ECO:0000256" key="3">
    <source>
        <dbReference type="ARBA" id="ARBA00022559"/>
    </source>
</evidence>
<keyword evidence="8" id="KW-0106">Calcium</keyword>
<comment type="caution">
    <text evidence="10">The sequence shown here is derived from an EMBL/GenBank/DDBJ whole genome shotgun (WGS) entry which is preliminary data.</text>
</comment>
<gene>
    <name evidence="10" type="ORF">D8674_024026</name>
</gene>
<dbReference type="EC" id="1.11.1.7" evidence="2"/>
<reference evidence="10 11" key="1">
    <citation type="submission" date="2019-09" db="EMBL/GenBank/DDBJ databases">
        <authorList>
            <person name="Ou C."/>
        </authorList>
    </citation>
    <scope>NUCLEOTIDE SEQUENCE [LARGE SCALE GENOMIC DNA]</scope>
    <source>
        <strain evidence="10">S2</strain>
        <tissue evidence="10">Leaf</tissue>
    </source>
</reference>
<keyword evidence="3 10" id="KW-0575">Peroxidase</keyword>
<keyword evidence="5 8" id="KW-0479">Metal-binding</keyword>
<dbReference type="GO" id="GO:0140825">
    <property type="term" value="F:lactoperoxidase activity"/>
    <property type="evidence" value="ECO:0007669"/>
    <property type="project" value="UniProtKB-EC"/>
</dbReference>
<dbReference type="OrthoDB" id="2113341at2759"/>
<keyword evidence="6" id="KW-0560">Oxidoreductase</keyword>